<sequence length="202" mass="23568">MKTKPELKQTDRDLVKRILGGSHDAFGVLVKNTEGLVAQLVFNMIPSPADRKDIAQEVYLKAYINLKDFKFKSKLSTWIGQITYHTCLHYLEKKRPFLLENLAHSDIEEDSLELLMQKQHRHVNQTETKLFESELQMILKTGISLLSPQYQTLIALYHQEELSMKEIGEITSLPEGTVKNYLFRARKQLKTYLLAKYKREEL</sequence>
<dbReference type="InterPro" id="IPR013324">
    <property type="entry name" value="RNA_pol_sigma_r3/r4-like"/>
</dbReference>
<organism evidence="7 8">
    <name type="scientific">Anseongella ginsenosidimutans</name>
    <dbReference type="NCBI Taxonomy" id="496056"/>
    <lineage>
        <taxon>Bacteria</taxon>
        <taxon>Pseudomonadati</taxon>
        <taxon>Bacteroidota</taxon>
        <taxon>Sphingobacteriia</taxon>
        <taxon>Sphingobacteriales</taxon>
        <taxon>Sphingobacteriaceae</taxon>
        <taxon>Anseongella</taxon>
    </lineage>
</organism>
<dbReference type="InterPro" id="IPR013249">
    <property type="entry name" value="RNA_pol_sigma70_r4_t2"/>
</dbReference>
<keyword evidence="4" id="KW-0804">Transcription</keyword>
<evidence type="ECO:0000259" key="5">
    <source>
        <dbReference type="Pfam" id="PF04542"/>
    </source>
</evidence>
<dbReference type="InterPro" id="IPR007627">
    <property type="entry name" value="RNA_pol_sigma70_r2"/>
</dbReference>
<evidence type="ECO:0000256" key="2">
    <source>
        <dbReference type="ARBA" id="ARBA00023015"/>
    </source>
</evidence>
<proteinExistence type="inferred from homology"/>
<dbReference type="Pfam" id="PF04542">
    <property type="entry name" value="Sigma70_r2"/>
    <property type="match status" value="1"/>
</dbReference>
<accession>A0A4R3KWN9</accession>
<dbReference type="Gene3D" id="1.10.1740.10">
    <property type="match status" value="1"/>
</dbReference>
<protein>
    <submittedName>
        <fullName evidence="7">RNA polymerase sigma-70 factor (ECF subfamily)</fullName>
    </submittedName>
</protein>
<keyword evidence="8" id="KW-1185">Reference proteome</keyword>
<dbReference type="Pfam" id="PF08281">
    <property type="entry name" value="Sigma70_r4_2"/>
    <property type="match status" value="1"/>
</dbReference>
<evidence type="ECO:0000313" key="8">
    <source>
        <dbReference type="Proteomes" id="UP000295807"/>
    </source>
</evidence>
<dbReference type="InterPro" id="IPR013325">
    <property type="entry name" value="RNA_pol_sigma_r2"/>
</dbReference>
<dbReference type="Gene3D" id="1.10.10.10">
    <property type="entry name" value="Winged helix-like DNA-binding domain superfamily/Winged helix DNA-binding domain"/>
    <property type="match status" value="1"/>
</dbReference>
<dbReference type="AlphaFoldDB" id="A0A4R3KWN9"/>
<dbReference type="GO" id="GO:0006352">
    <property type="term" value="P:DNA-templated transcription initiation"/>
    <property type="evidence" value="ECO:0007669"/>
    <property type="project" value="InterPro"/>
</dbReference>
<dbReference type="EMBL" id="SMAD01000003">
    <property type="protein sequence ID" value="TCS88341.1"/>
    <property type="molecule type" value="Genomic_DNA"/>
</dbReference>
<dbReference type="InterPro" id="IPR014284">
    <property type="entry name" value="RNA_pol_sigma-70_dom"/>
</dbReference>
<evidence type="ECO:0000313" key="7">
    <source>
        <dbReference type="EMBL" id="TCS88341.1"/>
    </source>
</evidence>
<evidence type="ECO:0000259" key="6">
    <source>
        <dbReference type="Pfam" id="PF08281"/>
    </source>
</evidence>
<dbReference type="SUPFAM" id="SSF88946">
    <property type="entry name" value="Sigma2 domain of RNA polymerase sigma factors"/>
    <property type="match status" value="1"/>
</dbReference>
<dbReference type="CDD" id="cd06171">
    <property type="entry name" value="Sigma70_r4"/>
    <property type="match status" value="1"/>
</dbReference>
<dbReference type="SUPFAM" id="SSF88659">
    <property type="entry name" value="Sigma3 and sigma4 domains of RNA polymerase sigma factors"/>
    <property type="match status" value="1"/>
</dbReference>
<evidence type="ECO:0000256" key="3">
    <source>
        <dbReference type="ARBA" id="ARBA00023082"/>
    </source>
</evidence>
<dbReference type="InterPro" id="IPR039425">
    <property type="entry name" value="RNA_pol_sigma-70-like"/>
</dbReference>
<comment type="similarity">
    <text evidence="1">Belongs to the sigma-70 factor family. ECF subfamily.</text>
</comment>
<keyword evidence="3" id="KW-0731">Sigma factor</keyword>
<dbReference type="OrthoDB" id="9785675at2"/>
<dbReference type="InterPro" id="IPR036388">
    <property type="entry name" value="WH-like_DNA-bd_sf"/>
</dbReference>
<evidence type="ECO:0000256" key="1">
    <source>
        <dbReference type="ARBA" id="ARBA00010641"/>
    </source>
</evidence>
<keyword evidence="2" id="KW-0805">Transcription regulation</keyword>
<dbReference type="GO" id="GO:0016987">
    <property type="term" value="F:sigma factor activity"/>
    <property type="evidence" value="ECO:0007669"/>
    <property type="project" value="UniProtKB-KW"/>
</dbReference>
<evidence type="ECO:0000256" key="4">
    <source>
        <dbReference type="ARBA" id="ARBA00023163"/>
    </source>
</evidence>
<feature type="domain" description="RNA polymerase sigma-70 region 2" evidence="5">
    <location>
        <begin position="29"/>
        <end position="95"/>
    </location>
</feature>
<dbReference type="Proteomes" id="UP000295807">
    <property type="component" value="Unassembled WGS sequence"/>
</dbReference>
<dbReference type="GO" id="GO:0003677">
    <property type="term" value="F:DNA binding"/>
    <property type="evidence" value="ECO:0007669"/>
    <property type="project" value="InterPro"/>
</dbReference>
<dbReference type="PANTHER" id="PTHR43133:SF51">
    <property type="entry name" value="RNA POLYMERASE SIGMA FACTOR"/>
    <property type="match status" value="1"/>
</dbReference>
<dbReference type="NCBIfam" id="TIGR02937">
    <property type="entry name" value="sigma70-ECF"/>
    <property type="match status" value="1"/>
</dbReference>
<reference evidence="7 8" key="1">
    <citation type="submission" date="2019-03" db="EMBL/GenBank/DDBJ databases">
        <title>Genomic Encyclopedia of Type Strains, Phase IV (KMG-IV): sequencing the most valuable type-strain genomes for metagenomic binning, comparative biology and taxonomic classification.</title>
        <authorList>
            <person name="Goeker M."/>
        </authorList>
    </citation>
    <scope>NUCLEOTIDE SEQUENCE [LARGE SCALE GENOMIC DNA]</scope>
    <source>
        <strain evidence="7 8">DSM 21100</strain>
    </source>
</reference>
<gene>
    <name evidence="7" type="ORF">EDD80_103205</name>
</gene>
<name>A0A4R3KWN9_9SPHI</name>
<dbReference type="RefSeq" id="WP_132128557.1">
    <property type="nucleotide sequence ID" value="NZ_CP042432.1"/>
</dbReference>
<comment type="caution">
    <text evidence="7">The sequence shown here is derived from an EMBL/GenBank/DDBJ whole genome shotgun (WGS) entry which is preliminary data.</text>
</comment>
<dbReference type="PANTHER" id="PTHR43133">
    <property type="entry name" value="RNA POLYMERASE ECF-TYPE SIGMA FACTO"/>
    <property type="match status" value="1"/>
</dbReference>
<feature type="domain" description="RNA polymerase sigma factor 70 region 4 type 2" evidence="6">
    <location>
        <begin position="139"/>
        <end position="189"/>
    </location>
</feature>